<accession>A0ABP6FZ60</accession>
<keyword evidence="4" id="KW-1185">Reference proteome</keyword>
<dbReference type="Gene3D" id="3.40.710.10">
    <property type="entry name" value="DD-peptidase/beta-lactamase superfamily"/>
    <property type="match status" value="1"/>
</dbReference>
<reference evidence="4" key="1">
    <citation type="journal article" date="2019" name="Int. J. Syst. Evol. Microbiol.">
        <title>The Global Catalogue of Microorganisms (GCM) 10K type strain sequencing project: providing services to taxonomists for standard genome sequencing and annotation.</title>
        <authorList>
            <consortium name="The Broad Institute Genomics Platform"/>
            <consortium name="The Broad Institute Genome Sequencing Center for Infectious Disease"/>
            <person name="Wu L."/>
            <person name="Ma J."/>
        </authorList>
    </citation>
    <scope>NUCLEOTIDE SEQUENCE [LARGE SCALE GENOMIC DNA]</scope>
    <source>
        <strain evidence="4">JCM 4542</strain>
    </source>
</reference>
<dbReference type="GO" id="GO:0016787">
    <property type="term" value="F:hydrolase activity"/>
    <property type="evidence" value="ECO:0007669"/>
    <property type="project" value="UniProtKB-KW"/>
</dbReference>
<proteinExistence type="predicted"/>
<comment type="caution">
    <text evidence="3">The sequence shown here is derived from an EMBL/GenBank/DDBJ whole genome shotgun (WGS) entry which is preliminary data.</text>
</comment>
<protein>
    <submittedName>
        <fullName evidence="3">Serine hydrolase domain-containing protein</fullName>
    </submittedName>
</protein>
<evidence type="ECO:0000313" key="4">
    <source>
        <dbReference type="Proteomes" id="UP001500886"/>
    </source>
</evidence>
<feature type="domain" description="Beta-lactamase-related" evidence="1">
    <location>
        <begin position="23"/>
        <end position="334"/>
    </location>
</feature>
<feature type="domain" description="DUF7586" evidence="2">
    <location>
        <begin position="359"/>
        <end position="442"/>
    </location>
</feature>
<dbReference type="PANTHER" id="PTHR46825">
    <property type="entry name" value="D-ALANYL-D-ALANINE-CARBOXYPEPTIDASE/ENDOPEPTIDASE AMPH"/>
    <property type="match status" value="1"/>
</dbReference>
<keyword evidence="3" id="KW-0378">Hydrolase</keyword>
<dbReference type="EMBL" id="BAAASL010000002">
    <property type="protein sequence ID" value="GAA2708781.1"/>
    <property type="molecule type" value="Genomic_DNA"/>
</dbReference>
<dbReference type="InterPro" id="IPR050491">
    <property type="entry name" value="AmpC-like"/>
</dbReference>
<gene>
    <name evidence="3" type="ORF">GCM10010315_05820</name>
</gene>
<dbReference type="InterPro" id="IPR001466">
    <property type="entry name" value="Beta-lactam-related"/>
</dbReference>
<dbReference type="SUPFAM" id="SSF56601">
    <property type="entry name" value="beta-lactamase/transpeptidase-like"/>
    <property type="match status" value="1"/>
</dbReference>
<sequence>MIDTSGVQGGDGLLPGTRRALLRRVAQGQAEGRTPSMVGAVVRDGHLVWAAGRGDVGGREPDADTQYRIGSITKTFLAVLVMRLRDEGLLGLGDRLGQHLEVPEGAGATIAQLLSHTSGLSAEPRGPWWERTDGSLRPGLGDLFGERPQRHPAGRLHHYSNLGFALLGALVEKLRGEHWYEVLRREVLLPLGLERTTLHPVAPHADGWAVHPWADVLLPEPAADTGRMAPAGQLWSTAADLGRFAAFLMAGDEAVLPAATVEEMRTPLAEPQGADWTGGYGLGVQLVRKDGTVLAGHTGTMPGFVAQLWTDPREGIASVVLGNLTSLPTAGAVAVDLITTVAELEPGLPAPWRPLQDADPELLELTGPWYWGASPFALRLGADRALSLAPVDGPGRAARFRPEADGTWTGLDGYYAGETLRAVRTADGTVSHLDIGTFVFTRRPYEPGDAVPGGVDTGGWR</sequence>
<evidence type="ECO:0000259" key="1">
    <source>
        <dbReference type="Pfam" id="PF00144"/>
    </source>
</evidence>
<dbReference type="RefSeq" id="WP_344433034.1">
    <property type="nucleotide sequence ID" value="NZ_BAAASL010000002.1"/>
</dbReference>
<name>A0ABP6FZ60_9ACTN</name>
<dbReference type="PANTHER" id="PTHR46825:SF7">
    <property type="entry name" value="D-ALANYL-D-ALANINE CARBOXYPEPTIDASE"/>
    <property type="match status" value="1"/>
</dbReference>
<dbReference type="Pfam" id="PF24491">
    <property type="entry name" value="DUF7586"/>
    <property type="match status" value="1"/>
</dbReference>
<dbReference type="InterPro" id="IPR056008">
    <property type="entry name" value="DUF7586"/>
</dbReference>
<organism evidence="3 4">
    <name type="scientific">Streptomyces luteosporeus</name>
    <dbReference type="NCBI Taxonomy" id="173856"/>
    <lineage>
        <taxon>Bacteria</taxon>
        <taxon>Bacillati</taxon>
        <taxon>Actinomycetota</taxon>
        <taxon>Actinomycetes</taxon>
        <taxon>Kitasatosporales</taxon>
        <taxon>Streptomycetaceae</taxon>
        <taxon>Streptomyces</taxon>
    </lineage>
</organism>
<dbReference type="InterPro" id="IPR012338">
    <property type="entry name" value="Beta-lactam/transpept-like"/>
</dbReference>
<evidence type="ECO:0000259" key="2">
    <source>
        <dbReference type="Pfam" id="PF24491"/>
    </source>
</evidence>
<dbReference type="Proteomes" id="UP001500886">
    <property type="component" value="Unassembled WGS sequence"/>
</dbReference>
<evidence type="ECO:0000313" key="3">
    <source>
        <dbReference type="EMBL" id="GAA2708781.1"/>
    </source>
</evidence>
<dbReference type="Pfam" id="PF00144">
    <property type="entry name" value="Beta-lactamase"/>
    <property type="match status" value="1"/>
</dbReference>